<feature type="chain" id="PRO_5017996133" evidence="2">
    <location>
        <begin position="22"/>
        <end position="90"/>
    </location>
</feature>
<comment type="caution">
    <text evidence="4">The sequence shown here is derived from an EMBL/GenBank/DDBJ whole genome shotgun (WGS) entry which is preliminary data.</text>
</comment>
<evidence type="ECO:0000313" key="6">
    <source>
        <dbReference type="Proteomes" id="UP001518680"/>
    </source>
</evidence>
<reference evidence="4 5" key="1">
    <citation type="submission" date="2018-10" db="EMBL/GenBank/DDBJ databases">
        <title>Corynebacterium macginleyi genome sequencing and assembly of the type strain and two clinical samples.</title>
        <authorList>
            <person name="Bernier A.-M."/>
            <person name="Bernard K."/>
        </authorList>
    </citation>
    <scope>NUCLEOTIDE SEQUENCE [LARGE SCALE GENOMIC DNA]</scope>
    <source>
        <strain evidence="4 5">NML 120205</strain>
    </source>
</reference>
<evidence type="ECO:0000313" key="4">
    <source>
        <dbReference type="EMBL" id="RMB56853.1"/>
    </source>
</evidence>
<evidence type="ECO:0000313" key="5">
    <source>
        <dbReference type="Proteomes" id="UP000270649"/>
    </source>
</evidence>
<dbReference type="Proteomes" id="UP000270649">
    <property type="component" value="Unassembled WGS sequence"/>
</dbReference>
<dbReference type="EMBL" id="REGC01000018">
    <property type="protein sequence ID" value="RMB56853.1"/>
    <property type="molecule type" value="Genomic_DNA"/>
</dbReference>
<protein>
    <submittedName>
        <fullName evidence="4">Thiamine biosynthesis protein X</fullName>
    </submittedName>
</protein>
<feature type="signal peptide" evidence="2">
    <location>
        <begin position="1"/>
        <end position="21"/>
    </location>
</feature>
<dbReference type="Proteomes" id="UP001518680">
    <property type="component" value="Unassembled WGS sequence"/>
</dbReference>
<feature type="region of interest" description="Disordered" evidence="1">
    <location>
        <begin position="25"/>
        <end position="90"/>
    </location>
</feature>
<keyword evidence="2" id="KW-0732">Signal</keyword>
<evidence type="ECO:0000256" key="2">
    <source>
        <dbReference type="SAM" id="SignalP"/>
    </source>
</evidence>
<dbReference type="PROSITE" id="PS51257">
    <property type="entry name" value="PROKAR_LIPOPROTEIN"/>
    <property type="match status" value="1"/>
</dbReference>
<sequence>MKKFSRFAIAGLVITAGLSLAACHPPNEQDSKSGKIDNASTFTGEAPSHRTAESSSAATTNEYEVDTESLHDGVEEPEQLPNIIVTQLPQ</sequence>
<proteinExistence type="predicted"/>
<gene>
    <name evidence="4" type="ORF">D9543_10415</name>
    <name evidence="3" type="ORF">GWO63_011665</name>
</gene>
<name>A0A3M0G4L6_9CORY</name>
<evidence type="ECO:0000313" key="3">
    <source>
        <dbReference type="EMBL" id="MBM0244868.1"/>
    </source>
</evidence>
<dbReference type="EMBL" id="JAACBX020000002">
    <property type="protein sequence ID" value="MBM0244868.1"/>
    <property type="molecule type" value="Genomic_DNA"/>
</dbReference>
<organism evidence="4 5">
    <name type="scientific">Corynebacterium macginleyi</name>
    <dbReference type="NCBI Taxonomy" id="38290"/>
    <lineage>
        <taxon>Bacteria</taxon>
        <taxon>Bacillati</taxon>
        <taxon>Actinomycetota</taxon>
        <taxon>Actinomycetes</taxon>
        <taxon>Mycobacteriales</taxon>
        <taxon>Corynebacteriaceae</taxon>
        <taxon>Corynebacterium</taxon>
    </lineage>
</organism>
<feature type="compositionally biased region" description="Polar residues" evidence="1">
    <location>
        <begin position="53"/>
        <end position="62"/>
    </location>
</feature>
<dbReference type="AlphaFoldDB" id="A0A3M0G4L6"/>
<evidence type="ECO:0000256" key="1">
    <source>
        <dbReference type="SAM" id="MobiDB-lite"/>
    </source>
</evidence>
<keyword evidence="6" id="KW-1185">Reference proteome</keyword>
<reference evidence="3 6" key="2">
    <citation type="submission" date="2021-01" db="EMBL/GenBank/DDBJ databases">
        <title>Complete genome sequences of Corynebacterium macginleyi strains isolated from infectious keratitis.</title>
        <authorList>
            <person name="Sagerfors S."/>
            <person name="Poehlein A."/>
            <person name="Soderquist B."/>
            <person name="Bruggemann H."/>
        </authorList>
    </citation>
    <scope>NUCLEOTIDE SEQUENCE [LARGE SCALE GENOMIC DNA]</scope>
    <source>
        <strain evidence="3 6">12T220</strain>
    </source>
</reference>
<accession>A0A3M0G4L6</accession>
<dbReference type="RefSeq" id="WP_121928212.1">
    <property type="nucleotide sequence ID" value="NZ_JAACBU010000036.1"/>
</dbReference>